<dbReference type="SUPFAM" id="SSF53850">
    <property type="entry name" value="Periplasmic binding protein-like II"/>
    <property type="match status" value="1"/>
</dbReference>
<evidence type="ECO:0000256" key="4">
    <source>
        <dbReference type="SAM" id="SignalP"/>
    </source>
</evidence>
<dbReference type="Pfam" id="PF01547">
    <property type="entry name" value="SBP_bac_1"/>
    <property type="match status" value="1"/>
</dbReference>
<evidence type="ECO:0000256" key="1">
    <source>
        <dbReference type="ARBA" id="ARBA00008520"/>
    </source>
</evidence>
<dbReference type="GO" id="GO:0042956">
    <property type="term" value="P:maltodextrin transmembrane transport"/>
    <property type="evidence" value="ECO:0007669"/>
    <property type="project" value="TreeGrafter"/>
</dbReference>
<dbReference type="Gene3D" id="3.40.190.10">
    <property type="entry name" value="Periplasmic binding protein-like II"/>
    <property type="match status" value="1"/>
</dbReference>
<organism evidence="5 6">
    <name type="scientific">Arthrobacter echini</name>
    <dbReference type="NCBI Taxonomy" id="1529066"/>
    <lineage>
        <taxon>Bacteria</taxon>
        <taxon>Bacillati</taxon>
        <taxon>Actinomycetota</taxon>
        <taxon>Actinomycetes</taxon>
        <taxon>Micrococcales</taxon>
        <taxon>Micrococcaceae</taxon>
        <taxon>Arthrobacter</taxon>
    </lineage>
</organism>
<dbReference type="PANTHER" id="PTHR30061:SF50">
    <property type="entry name" value="MALTOSE_MALTODEXTRIN-BINDING PERIPLASMIC PROTEIN"/>
    <property type="match status" value="1"/>
</dbReference>
<dbReference type="PROSITE" id="PS51257">
    <property type="entry name" value="PROKAR_LIPOPROTEIN"/>
    <property type="match status" value="1"/>
</dbReference>
<evidence type="ECO:0000313" key="5">
    <source>
        <dbReference type="EMBL" id="THJ67141.1"/>
    </source>
</evidence>
<evidence type="ECO:0000256" key="3">
    <source>
        <dbReference type="ARBA" id="ARBA00022729"/>
    </source>
</evidence>
<dbReference type="GO" id="GO:0015768">
    <property type="term" value="P:maltose transport"/>
    <property type="evidence" value="ECO:0007669"/>
    <property type="project" value="TreeGrafter"/>
</dbReference>
<keyword evidence="2" id="KW-0813">Transport</keyword>
<proteinExistence type="inferred from homology"/>
<dbReference type="RefSeq" id="WP_136453732.1">
    <property type="nucleotide sequence ID" value="NZ_SSWH01000004.1"/>
</dbReference>
<keyword evidence="6" id="KW-1185">Reference proteome</keyword>
<dbReference type="PANTHER" id="PTHR30061">
    <property type="entry name" value="MALTOSE-BINDING PERIPLASMIC PROTEIN"/>
    <property type="match status" value="1"/>
</dbReference>
<name>A0A4S5E6F7_9MICC</name>
<protein>
    <submittedName>
        <fullName evidence="5">Extracellular solute-binding protein</fullName>
    </submittedName>
</protein>
<keyword evidence="3 4" id="KW-0732">Signal</keyword>
<dbReference type="GO" id="GO:0055052">
    <property type="term" value="C:ATP-binding cassette (ABC) transporter complex, substrate-binding subunit-containing"/>
    <property type="evidence" value="ECO:0007669"/>
    <property type="project" value="TreeGrafter"/>
</dbReference>
<feature type="chain" id="PRO_5039695934" evidence="4">
    <location>
        <begin position="27"/>
        <end position="437"/>
    </location>
</feature>
<sequence>MTPVTRTKRAALLATVGFLSLGLASCGDSSTEADAPSESDPVTITYTHRLPDGEGMTTVQEQVDEWNAANPGIQVEPTKFDGEAAEMSVRLETDINAGNGPCLAQMGYAEVPEAYVKGLLADVTEEAAAYEEDFSEGARGLMQVGDATVGLPQDIGPLVYYYNETEFENLGIEVPTNLDEFRAAAETAAADGKNIAAFMPDEGQYWLSAQAAAAGDTWFSTNGDAWVVNANGDGAQNVASLWQDLLDNDEVLVQQRWGDGFTQALTDGTLIGHVGAAWEAGFLLDDLDGTEAEGQWRVAQLPDYGNGVMSGPDGGSGVAVMDGCENPEAALEFLDWLNTSGDFLASQGLVPAADIEVETPEKMTRQFGGQDVMGELAVATENLNPDFPYAPGFSSLVTMSEEASNVAAGDAQVTDIFETAQTTAVATLENLGLPVSE</sequence>
<dbReference type="GO" id="GO:1901982">
    <property type="term" value="F:maltose binding"/>
    <property type="evidence" value="ECO:0007669"/>
    <property type="project" value="TreeGrafter"/>
</dbReference>
<reference evidence="5 6" key="1">
    <citation type="submission" date="2019-04" db="EMBL/GenBank/DDBJ databases">
        <authorList>
            <person name="Liu Q."/>
            <person name="Xin Y.-H."/>
        </authorList>
    </citation>
    <scope>NUCLEOTIDE SEQUENCE [LARGE SCALE GENOMIC DNA]</scope>
    <source>
        <strain evidence="5 6">AM23</strain>
    </source>
</reference>
<evidence type="ECO:0000256" key="2">
    <source>
        <dbReference type="ARBA" id="ARBA00022448"/>
    </source>
</evidence>
<dbReference type="AlphaFoldDB" id="A0A4S5E6F7"/>
<dbReference type="OrthoDB" id="2515046at2"/>
<accession>A0A4S5E6F7</accession>
<dbReference type="Proteomes" id="UP000305233">
    <property type="component" value="Unassembled WGS sequence"/>
</dbReference>
<evidence type="ECO:0000313" key="6">
    <source>
        <dbReference type="Proteomes" id="UP000305233"/>
    </source>
</evidence>
<gene>
    <name evidence="5" type="ORF">E8P82_06810</name>
</gene>
<dbReference type="InterPro" id="IPR006059">
    <property type="entry name" value="SBP"/>
</dbReference>
<dbReference type="EMBL" id="SSWH01000004">
    <property type="protein sequence ID" value="THJ67141.1"/>
    <property type="molecule type" value="Genomic_DNA"/>
</dbReference>
<feature type="signal peptide" evidence="4">
    <location>
        <begin position="1"/>
        <end position="26"/>
    </location>
</feature>
<comment type="caution">
    <text evidence="5">The sequence shown here is derived from an EMBL/GenBank/DDBJ whole genome shotgun (WGS) entry which is preliminary data.</text>
</comment>
<comment type="similarity">
    <text evidence="1">Belongs to the bacterial solute-binding protein 1 family.</text>
</comment>